<reference evidence="1 2" key="1">
    <citation type="journal article" date="2014" name="PLoS ONE">
        <title>Grimontia indica AK16(T), sp. nov., Isolated from a Seawater Sample Reports the Presence of Pathogenic Genes Similar to Vibrio Genus.</title>
        <authorList>
            <person name="Singh A."/>
            <person name="Vaidya B."/>
            <person name="Khatri I."/>
            <person name="Srinivas T.N."/>
            <person name="Subramanian S."/>
            <person name="Korpole S."/>
            <person name="Pinnaka A.K."/>
        </authorList>
    </citation>
    <scope>NUCLEOTIDE SEQUENCE [LARGE SCALE GENOMIC DNA]</scope>
    <source>
        <strain evidence="1 2">AK16</strain>
    </source>
</reference>
<accession>R1GNC2</accession>
<comment type="caution">
    <text evidence="1">The sequence shown here is derived from an EMBL/GenBank/DDBJ whole genome shotgun (WGS) entry which is preliminary data.</text>
</comment>
<keyword evidence="2" id="KW-1185">Reference proteome</keyword>
<dbReference type="RefSeq" id="WP_002541769.1">
    <property type="nucleotide sequence ID" value="NZ_ANFM02000047.1"/>
</dbReference>
<sequence>MIKMKIKNNPFKLSKISPFFQVKIKGNKRYSRKKFGKLLYKYCNADNKRRVIRIIGNYERPTSNIYILSVYTLPTWYKEKIDTSNITKNSILNITNEIVIINDYSEYLYIYSSDNKIQEIVEKIIRNHFSKPEVDIKKIYNIINNESFKIRTMGLVNTFGAGGIAVESKSYSGKNTKYSLTPSFDAGYSFNFCIASTEDSDLGASVGCSAKKRKVWSGWCSGITEFNDKCNFLTNILNEELSFKLPILVLPVSSPSKSLSVIAFYVDYTVKDRGNLYFNINGKVVTDWHIERKDEKNQEFIIGDSMHKFTIEISNPKNIPKFRYLDKNKNIKVFFSDDPSETKRKRKIDFIEYLNEHGNYTILFDNAYAYRDESHWFDNRLKHPFVSKTYKEISWNGVDITAEAKAPKAPFLKNISDATLDYIYERIDSDEILAVIEDNGANEVADHIIVCKDHLVLSHEKFSEEDYSGLRVGDLQVVIAQAIKNMKYFFPISYNERIIRLFDNAKYLDLSIRSPQDLYSCIENAITSQKSKNKIWIVQPGISYSKLESSENNKIHILLSFIDSVAKTNNSEFKFFCNS</sequence>
<evidence type="ECO:0000313" key="1">
    <source>
        <dbReference type="EMBL" id="EOD77589.1"/>
    </source>
</evidence>
<name>R1GNC2_9GAMM</name>
<organism evidence="1 2">
    <name type="scientific">Grimontia indica</name>
    <dbReference type="NCBI Taxonomy" id="1056512"/>
    <lineage>
        <taxon>Bacteria</taxon>
        <taxon>Pseudomonadati</taxon>
        <taxon>Pseudomonadota</taxon>
        <taxon>Gammaproteobacteria</taxon>
        <taxon>Vibrionales</taxon>
        <taxon>Vibrionaceae</taxon>
        <taxon>Grimontia</taxon>
    </lineage>
</organism>
<gene>
    <name evidence="1" type="ORF">D515_03713</name>
</gene>
<proteinExistence type="predicted"/>
<dbReference type="Proteomes" id="UP000011223">
    <property type="component" value="Unassembled WGS sequence"/>
</dbReference>
<dbReference type="eggNOG" id="COG1061">
    <property type="taxonomic scope" value="Bacteria"/>
</dbReference>
<protein>
    <submittedName>
        <fullName evidence="1">Uncharacterized protein</fullName>
    </submittedName>
</protein>
<dbReference type="EMBL" id="ANFM02000047">
    <property type="protein sequence ID" value="EOD77589.1"/>
    <property type="molecule type" value="Genomic_DNA"/>
</dbReference>
<evidence type="ECO:0000313" key="2">
    <source>
        <dbReference type="Proteomes" id="UP000011223"/>
    </source>
</evidence>
<dbReference type="AlphaFoldDB" id="R1GNC2"/>